<proteinExistence type="predicted"/>
<keyword evidence="3" id="KW-1185">Reference proteome</keyword>
<evidence type="ECO:0000313" key="2">
    <source>
        <dbReference type="EMBL" id="VDL69263.1"/>
    </source>
</evidence>
<protein>
    <submittedName>
        <fullName evidence="4">ANK_REP_REGION domain-containing protein</fullName>
    </submittedName>
</protein>
<dbReference type="EMBL" id="UYSL01019753">
    <property type="protein sequence ID" value="VDL69263.1"/>
    <property type="molecule type" value="Genomic_DNA"/>
</dbReference>
<gene>
    <name evidence="2" type="ORF">NBR_LOCUS5674</name>
</gene>
<keyword evidence="1" id="KW-0732">Signal</keyword>
<name>A0A0N4XT02_NIPBR</name>
<reference evidence="4" key="1">
    <citation type="submission" date="2017-02" db="UniProtKB">
        <authorList>
            <consortium name="WormBaseParasite"/>
        </authorList>
    </citation>
    <scope>IDENTIFICATION</scope>
</reference>
<evidence type="ECO:0000313" key="3">
    <source>
        <dbReference type="Proteomes" id="UP000271162"/>
    </source>
</evidence>
<feature type="chain" id="PRO_5043124772" evidence="1">
    <location>
        <begin position="18"/>
        <end position="480"/>
    </location>
</feature>
<feature type="signal peptide" evidence="1">
    <location>
        <begin position="1"/>
        <end position="17"/>
    </location>
</feature>
<dbReference type="WBParaSite" id="NBR_0000567301-mRNA-1">
    <property type="protein sequence ID" value="NBR_0000567301-mRNA-1"/>
    <property type="gene ID" value="NBR_0000567301"/>
</dbReference>
<accession>A0A0N4XT02</accession>
<reference evidence="2 3" key="2">
    <citation type="submission" date="2018-11" db="EMBL/GenBank/DDBJ databases">
        <authorList>
            <consortium name="Pathogen Informatics"/>
        </authorList>
    </citation>
    <scope>NUCLEOTIDE SEQUENCE [LARGE SCALE GENOMIC DNA]</scope>
</reference>
<evidence type="ECO:0000256" key="1">
    <source>
        <dbReference type="SAM" id="SignalP"/>
    </source>
</evidence>
<dbReference type="Proteomes" id="UP000271162">
    <property type="component" value="Unassembled WGS sequence"/>
</dbReference>
<organism evidence="4">
    <name type="scientific">Nippostrongylus brasiliensis</name>
    <name type="common">Rat hookworm</name>
    <dbReference type="NCBI Taxonomy" id="27835"/>
    <lineage>
        <taxon>Eukaryota</taxon>
        <taxon>Metazoa</taxon>
        <taxon>Ecdysozoa</taxon>
        <taxon>Nematoda</taxon>
        <taxon>Chromadorea</taxon>
        <taxon>Rhabditida</taxon>
        <taxon>Rhabditina</taxon>
        <taxon>Rhabditomorpha</taxon>
        <taxon>Strongyloidea</taxon>
        <taxon>Heligmosomidae</taxon>
        <taxon>Nippostrongylus</taxon>
    </lineage>
</organism>
<dbReference type="AlphaFoldDB" id="A0A0N4XT02"/>
<evidence type="ECO:0000313" key="4">
    <source>
        <dbReference type="WBParaSite" id="NBR_0000567301-mRNA-1"/>
    </source>
</evidence>
<sequence length="480" mass="54789">MLTLLAFFVMALFHTENTHLDLEYGPGIVEKLKTKFHRLAGVGRNTSRVLKQTHSSSVFNNNYGDDEPEFLRVARSLRRKAGYADDVQSECECKLIDEGVGKQSGWHSLKSYQKDASGMVEMQKLLDKFQRTRAERQLNMAEYPSPTQSLSSSTITVTNRQDISVAVSDAILFQQSRSHTVVSVRSSDLSTSSPSSQIHYLEKDSSPGIVSISVKEDENMFSHGRRIHNTSMSSSTEPSPVVKHTIHSPLLWKSSRLEQLDNDLPSNYEEWKKEDEKKMHSEVEHAIESHTLSKIVAGDGNLVSHTLLNLAMEEDIPALMEAMHETYSFEFEDLKDETPSSSSILHTPETRKARRKARQVYTYLDEVSAIVKREWVDGVHVDYETYQSVNSTNQDDCNTTDIRDCKKDLYSLYIEEQANDDDAPFDMSVSPKIAQWQSRIQNTFRMKPFKKGYVFEVHEDATLHLQLDRSGRPQHREDVD</sequence>